<evidence type="ECO:0000313" key="3">
    <source>
        <dbReference type="EMBL" id="EUR74750.1"/>
    </source>
</evidence>
<reference evidence="4" key="1">
    <citation type="submission" date="2007-11" db="EMBL/GenBank/DDBJ databases">
        <authorList>
            <consortium name="The Broad Institute Genome Sequencing Platform"/>
            <person name="Volkman S.K."/>
            <person name="Daily J.P."/>
            <person name="Sarr O."/>
            <person name="Ndiaye D."/>
            <person name="Ndir O."/>
            <person name="Mboup S."/>
            <person name="Lukens A."/>
            <person name="Stange-Thomann N."/>
            <person name="Mauceli E."/>
            <person name="Gnerre S."/>
            <person name="Jaffe D."/>
            <person name="Zainoun J."/>
            <person name="Wiegand R.C."/>
            <person name="Birren B."/>
            <person name="Galagan J."/>
            <person name="Lander E."/>
            <person name="Wirth D.F."/>
        </authorList>
    </citation>
    <scope>NUCLEOTIDE SEQUENCE [LARGE SCALE GENOMIC DNA]</scope>
    <source>
        <strain evidence="4">7G8</strain>
    </source>
</reference>
<reference evidence="3 4" key="2">
    <citation type="submission" date="2013-02" db="EMBL/GenBank/DDBJ databases">
        <title>The Genome Sequence of Plasmodium falciparum 7G8.</title>
        <authorList>
            <consortium name="The Broad Institute Genome Sequencing Platform"/>
            <consortium name="The Broad Institute Genome Sequencing Center for Infectious Disease"/>
            <person name="Neafsey D."/>
            <person name="Cheeseman I."/>
            <person name="Volkman S."/>
            <person name="Adams J."/>
            <person name="Walker B."/>
            <person name="Young S.K."/>
            <person name="Zeng Q."/>
            <person name="Gargeya S."/>
            <person name="Fitzgerald M."/>
            <person name="Haas B."/>
            <person name="Abouelleil A."/>
            <person name="Alvarado L."/>
            <person name="Arachchi H.M."/>
            <person name="Berlin A.M."/>
            <person name="Chapman S.B."/>
            <person name="Dewar J."/>
            <person name="Goldberg J."/>
            <person name="Griggs A."/>
            <person name="Gujja S."/>
            <person name="Hansen M."/>
            <person name="Howarth C."/>
            <person name="Imamovic A."/>
            <person name="Larimer J."/>
            <person name="McCowan C."/>
            <person name="Murphy C."/>
            <person name="Neiman D."/>
            <person name="Pearson M."/>
            <person name="Priest M."/>
            <person name="Roberts A."/>
            <person name="Saif S."/>
            <person name="Shea T."/>
            <person name="Sisk P."/>
            <person name="Sykes S."/>
            <person name="Wortman J."/>
            <person name="Nusbaum C."/>
            <person name="Birren B."/>
        </authorList>
    </citation>
    <scope>NUCLEOTIDE SEQUENCE [LARGE SCALE GENOMIC DNA]</scope>
    <source>
        <strain evidence="3 4">7G8</strain>
    </source>
</reference>
<proteinExistence type="predicted"/>
<evidence type="ECO:0000313" key="4">
    <source>
        <dbReference type="Proteomes" id="UP000030688"/>
    </source>
</evidence>
<keyword evidence="2" id="KW-0472">Membrane</keyword>
<keyword evidence="2" id="KW-0812">Transmembrane</keyword>
<organism evidence="3 4">
    <name type="scientific">Plasmodium falciparum (isolate 7G8)</name>
    <dbReference type="NCBI Taxonomy" id="57266"/>
    <lineage>
        <taxon>Eukaryota</taxon>
        <taxon>Sar</taxon>
        <taxon>Alveolata</taxon>
        <taxon>Apicomplexa</taxon>
        <taxon>Aconoidasida</taxon>
        <taxon>Haemosporida</taxon>
        <taxon>Plasmodiidae</taxon>
        <taxon>Plasmodium</taxon>
        <taxon>Plasmodium (Laverania)</taxon>
    </lineage>
</organism>
<protein>
    <submittedName>
        <fullName evidence="3">Uncharacterized protein</fullName>
    </submittedName>
</protein>
<name>W7FIS4_PLAF8</name>
<evidence type="ECO:0000256" key="1">
    <source>
        <dbReference type="SAM" id="MobiDB-lite"/>
    </source>
</evidence>
<dbReference type="OrthoDB" id="385278at2759"/>
<gene>
    <name evidence="3" type="ORF">PFBG_01582</name>
</gene>
<accession>W7FIS4</accession>
<keyword evidence="2" id="KW-1133">Transmembrane helix</keyword>
<feature type="region of interest" description="Disordered" evidence="1">
    <location>
        <begin position="257"/>
        <end position="292"/>
    </location>
</feature>
<dbReference type="VEuPathDB" id="PlasmoDB:Pf7G8_060035400"/>
<evidence type="ECO:0000256" key="2">
    <source>
        <dbReference type="SAM" id="Phobius"/>
    </source>
</evidence>
<sequence>MRKRAVKRFLFLFIVYGIFFSSRPILMINTIVDVSLIGDDLFDNIFKPDIPYMGNHLTFNENNKSNKRKKRNNDVMIDDIFLLTTMLSQILPSSFSIYPLNLTNETLTTNNNDFNNFLDLINIYDADINQTITNHLNKIQPIKGCEDDIKNNNCDKDVLTCITLKKNKLSESCKKSLSNSLLYSCIDDILTYCKDYSKFSKVHKCLKTNFYHLKDQCLNILSYYEDIMQKLHKMKSIPYDKQEHLFLEKGEKIKNNAQNENIKNSSNNNNNVYNLKSETPINNNNNNNNNNNKYNILNHSNEQKIPTMAENLRKTYGHYIFPTMDFNYLFDFNSINFTNKYTLYVFEILFISLLLYILIIYIKKFYMQDTPNFTTNNPKTKLAQL</sequence>
<dbReference type="AlphaFoldDB" id="W7FIS4"/>
<feature type="transmembrane region" description="Helical" evidence="2">
    <location>
        <begin position="341"/>
        <end position="362"/>
    </location>
</feature>
<dbReference type="EMBL" id="KE123599">
    <property type="protein sequence ID" value="EUR74750.1"/>
    <property type="molecule type" value="Genomic_DNA"/>
</dbReference>
<dbReference type="Proteomes" id="UP000030688">
    <property type="component" value="Unassembled WGS sequence"/>
</dbReference>